<evidence type="ECO:0000256" key="5">
    <source>
        <dbReference type="ARBA" id="ARBA00023288"/>
    </source>
</evidence>
<dbReference type="InterPro" id="IPR050490">
    <property type="entry name" value="Bact_solute-bd_prot1"/>
</dbReference>
<dbReference type="EMBL" id="SMZQ01000005">
    <property type="protein sequence ID" value="TDL37372.1"/>
    <property type="molecule type" value="Genomic_DNA"/>
</dbReference>
<dbReference type="InterPro" id="IPR006059">
    <property type="entry name" value="SBP"/>
</dbReference>
<dbReference type="Gene3D" id="3.40.190.10">
    <property type="entry name" value="Periplasmic binding protein-like II"/>
    <property type="match status" value="2"/>
</dbReference>
<evidence type="ECO:0000256" key="1">
    <source>
        <dbReference type="ARBA" id="ARBA00022475"/>
    </source>
</evidence>
<evidence type="ECO:0000313" key="6">
    <source>
        <dbReference type="EMBL" id="TDL37372.1"/>
    </source>
</evidence>
<dbReference type="PANTHER" id="PTHR43649:SF33">
    <property type="entry name" value="POLYGALACTURONAN_RHAMNOGALACTURONAN-BINDING PROTEIN YTCQ"/>
    <property type="match status" value="1"/>
</dbReference>
<evidence type="ECO:0000256" key="3">
    <source>
        <dbReference type="ARBA" id="ARBA00023136"/>
    </source>
</evidence>
<dbReference type="OrthoDB" id="9780991at2"/>
<keyword evidence="1" id="KW-1003">Cell membrane</keyword>
<keyword evidence="5" id="KW-0449">Lipoprotein</keyword>
<dbReference type="AlphaFoldDB" id="A0A4R5Y2Q5"/>
<keyword evidence="3" id="KW-0472">Membrane</keyword>
<gene>
    <name evidence="6" type="ORF">E2R57_11580</name>
</gene>
<dbReference type="RefSeq" id="WP_133349195.1">
    <property type="nucleotide sequence ID" value="NZ_SMZQ01000005.1"/>
</dbReference>
<reference evidence="6 7" key="1">
    <citation type="submission" date="2019-03" db="EMBL/GenBank/DDBJ databases">
        <title>Genome Sequencing and Assembly of Various Microbes Isolated from Partially Reclaimed Soil and Acid Mine Drainage (AMD) Site.</title>
        <authorList>
            <person name="Steinbock B."/>
            <person name="Bechtold R."/>
            <person name="Sevigny J.L."/>
            <person name="Thomas D."/>
            <person name="Cuthill L.R."/>
            <person name="Aveiro Johannsen E.J."/>
            <person name="Thomas K."/>
            <person name="Ghosh A."/>
        </authorList>
    </citation>
    <scope>NUCLEOTIDE SEQUENCE [LARGE SCALE GENOMIC DNA]</scope>
    <source>
        <strain evidence="6 7">S-A1</strain>
    </source>
</reference>
<dbReference type="STRING" id="683150.G205_02123"/>
<dbReference type="PANTHER" id="PTHR43649">
    <property type="entry name" value="ARABINOSE-BINDING PROTEIN-RELATED"/>
    <property type="match status" value="1"/>
</dbReference>
<dbReference type="Pfam" id="PF01547">
    <property type="entry name" value="SBP_bac_1"/>
    <property type="match status" value="1"/>
</dbReference>
<comment type="caution">
    <text evidence="6">The sequence shown here is derived from an EMBL/GenBank/DDBJ whole genome shotgun (WGS) entry which is preliminary data.</text>
</comment>
<proteinExistence type="predicted"/>
<keyword evidence="4" id="KW-0564">Palmitate</keyword>
<accession>A0A4R5Y2Q5</accession>
<evidence type="ECO:0000256" key="2">
    <source>
        <dbReference type="ARBA" id="ARBA00022729"/>
    </source>
</evidence>
<dbReference type="Proteomes" id="UP000294621">
    <property type="component" value="Unassembled WGS sequence"/>
</dbReference>
<sequence>MLNHTTSPQRRRKTSLRLTVLGAVVAAAAVLTGCGSSGGSGSDNTVSFYSWDNEASMKPVLEEFKKQNPSIDLKVSYGTPVQGYISTLQTRINSGTAADVFIITAENKTEIMEGGFAKDLSGEPWIGNIADAAKATYTKDGKVYGAATASWGGGILYNKDLLAKVGFTSPPETWYDFLALCKKLKDAGITPFYESGDGMPVSLAALVGLQNEASGGTMDADIWAGKTSFAKTWTEPLKDWSELFRQDLVSPSVAGLTGDQITSEFQRGSVAMIGTGSWALGSIQKAAPDMKLEFMPVPGDSGTYWAGAVSPGYAVNAKAKNPDAAEKLVEFLQSKTGVELYQKQNAAITTTKDFTPELDPALSSMVPAVRDGKFYLPQVTWPTNSAALNSETVSLLQQLIQGQTTPEKVASALDAKLASLQGK</sequence>
<keyword evidence="2" id="KW-0732">Signal</keyword>
<dbReference type="SUPFAM" id="SSF53850">
    <property type="entry name" value="Periplasmic binding protein-like II"/>
    <property type="match status" value="1"/>
</dbReference>
<protein>
    <submittedName>
        <fullName evidence="6">Extracellular solute-binding protein</fullName>
    </submittedName>
</protein>
<evidence type="ECO:0000313" key="7">
    <source>
        <dbReference type="Proteomes" id="UP000294621"/>
    </source>
</evidence>
<name>A0A4R5Y2Q5_9MICC</name>
<evidence type="ECO:0000256" key="4">
    <source>
        <dbReference type="ARBA" id="ARBA00023139"/>
    </source>
</evidence>
<organism evidence="6 7">
    <name type="scientific">Arthrobacter nitrophenolicus</name>
    <dbReference type="NCBI Taxonomy" id="683150"/>
    <lineage>
        <taxon>Bacteria</taxon>
        <taxon>Bacillati</taxon>
        <taxon>Actinomycetota</taxon>
        <taxon>Actinomycetes</taxon>
        <taxon>Micrococcales</taxon>
        <taxon>Micrococcaceae</taxon>
        <taxon>Arthrobacter</taxon>
    </lineage>
</organism>